<evidence type="ECO:0000313" key="5">
    <source>
        <dbReference type="EMBL" id="KAL2788164.1"/>
    </source>
</evidence>
<reference evidence="5 6" key="1">
    <citation type="submission" date="2024-07" db="EMBL/GenBank/DDBJ databases">
        <title>Section-level genome sequencing and comparative genomics of Aspergillus sections Usti and Cavernicolus.</title>
        <authorList>
            <consortium name="Lawrence Berkeley National Laboratory"/>
            <person name="Nybo J.L."/>
            <person name="Vesth T.C."/>
            <person name="Theobald S."/>
            <person name="Frisvad J.C."/>
            <person name="Larsen T.O."/>
            <person name="Kjaerboelling I."/>
            <person name="Rothschild-Mancinelli K."/>
            <person name="Lyhne E.K."/>
            <person name="Kogle M.E."/>
            <person name="Barry K."/>
            <person name="Clum A."/>
            <person name="Na H."/>
            <person name="Ledsgaard L."/>
            <person name="Lin J."/>
            <person name="Lipzen A."/>
            <person name="Kuo A."/>
            <person name="Riley R."/>
            <person name="Mondo S."/>
            <person name="Labutti K."/>
            <person name="Haridas S."/>
            <person name="Pangalinan J."/>
            <person name="Salamov A.A."/>
            <person name="Simmons B.A."/>
            <person name="Magnuson J.K."/>
            <person name="Chen J."/>
            <person name="Drula E."/>
            <person name="Henrissat B."/>
            <person name="Wiebenga A."/>
            <person name="Lubbers R.J."/>
            <person name="Gomes A.C."/>
            <person name="Makela M.R."/>
            <person name="Stajich J."/>
            <person name="Grigoriev I.V."/>
            <person name="Mortensen U.H."/>
            <person name="De Vries R.P."/>
            <person name="Baker S.E."/>
            <person name="Andersen M.R."/>
        </authorList>
    </citation>
    <scope>NUCLEOTIDE SEQUENCE [LARGE SCALE GENOMIC DNA]</scope>
    <source>
        <strain evidence="5 6">CBS 209.92</strain>
    </source>
</reference>
<evidence type="ECO:0000259" key="3">
    <source>
        <dbReference type="Pfam" id="PF03446"/>
    </source>
</evidence>
<feature type="domain" description="3-hydroxyisobutyrate dehydrogenase-like NAD-binding" evidence="4">
    <location>
        <begin position="178"/>
        <end position="286"/>
    </location>
</feature>
<evidence type="ECO:0000256" key="1">
    <source>
        <dbReference type="ARBA" id="ARBA00023002"/>
    </source>
</evidence>
<sequence>MTGLGVMGYGMASNIRQKMPPYSTLCIHDCDRLVCEIYVAEFSRFGPIKIVGSAKEAAQNATVVISNLPTVEAVRSAYLDIKHGVINATPRPNRLLIETSTIGPSTARELSVNLADNGAGFYVDCPISGGPPAAASGSLTAMIGRKEPTELDETGQRIRTIIETISDPEKIFWCGKVGTGLAAKMSNNYIACTMMLAASEATAIAVRSGIEPEILPEIIRNSSGQTFIDDIMRSPEKAPARFQRGVPFPIDRMVEDLRLVIDAGHETDINPRMAMAAQEIWKEAAKDPSVIHWEGFQGL</sequence>
<protein>
    <submittedName>
        <fullName evidence="5">NAD binding domain of 6-phosphogluconate dehydrogenase-domain-containing protein</fullName>
    </submittedName>
</protein>
<name>A0ABR4FY41_9EURO</name>
<dbReference type="PIRSF" id="PIRSF000103">
    <property type="entry name" value="HIBADH"/>
    <property type="match status" value="1"/>
</dbReference>
<organism evidence="5 6">
    <name type="scientific">Aspergillus keveii</name>
    <dbReference type="NCBI Taxonomy" id="714993"/>
    <lineage>
        <taxon>Eukaryota</taxon>
        <taxon>Fungi</taxon>
        <taxon>Dikarya</taxon>
        <taxon>Ascomycota</taxon>
        <taxon>Pezizomycotina</taxon>
        <taxon>Eurotiomycetes</taxon>
        <taxon>Eurotiomycetidae</taxon>
        <taxon>Eurotiales</taxon>
        <taxon>Aspergillaceae</taxon>
        <taxon>Aspergillus</taxon>
        <taxon>Aspergillus subgen. Nidulantes</taxon>
    </lineage>
</organism>
<accession>A0ABR4FY41</accession>
<dbReference type="InterPro" id="IPR029154">
    <property type="entry name" value="HIBADH-like_NADP-bd"/>
</dbReference>
<gene>
    <name evidence="5" type="ORF">BJX66DRAFT_309459</name>
</gene>
<evidence type="ECO:0000259" key="4">
    <source>
        <dbReference type="Pfam" id="PF14833"/>
    </source>
</evidence>
<proteinExistence type="predicted"/>
<dbReference type="SUPFAM" id="SSF48179">
    <property type="entry name" value="6-phosphogluconate dehydrogenase C-terminal domain-like"/>
    <property type="match status" value="1"/>
</dbReference>
<dbReference type="InterPro" id="IPR013328">
    <property type="entry name" value="6PGD_dom2"/>
</dbReference>
<dbReference type="Pfam" id="PF14833">
    <property type="entry name" value="NAD_binding_11"/>
    <property type="match status" value="1"/>
</dbReference>
<dbReference type="Pfam" id="PF03446">
    <property type="entry name" value="NAD_binding_2"/>
    <property type="match status" value="1"/>
</dbReference>
<dbReference type="SUPFAM" id="SSF51735">
    <property type="entry name" value="NAD(P)-binding Rossmann-fold domains"/>
    <property type="match status" value="1"/>
</dbReference>
<dbReference type="Gene3D" id="1.10.1040.10">
    <property type="entry name" value="N-(1-d-carboxylethyl)-l-norvaline Dehydrogenase, domain 2"/>
    <property type="match status" value="1"/>
</dbReference>
<comment type="caution">
    <text evidence="5">The sequence shown here is derived from an EMBL/GenBank/DDBJ whole genome shotgun (WGS) entry which is preliminary data.</text>
</comment>
<dbReference type="InterPro" id="IPR006115">
    <property type="entry name" value="6PGDH_NADP-bd"/>
</dbReference>
<dbReference type="PANTHER" id="PTHR22981">
    <property type="entry name" value="3-HYDROXYISOBUTYRATE DEHYDROGENASE-RELATED"/>
    <property type="match status" value="1"/>
</dbReference>
<evidence type="ECO:0000313" key="6">
    <source>
        <dbReference type="Proteomes" id="UP001610563"/>
    </source>
</evidence>
<dbReference type="Proteomes" id="UP001610563">
    <property type="component" value="Unassembled WGS sequence"/>
</dbReference>
<evidence type="ECO:0000256" key="2">
    <source>
        <dbReference type="ARBA" id="ARBA00023027"/>
    </source>
</evidence>
<keyword evidence="1" id="KW-0560">Oxidoreductase</keyword>
<dbReference type="InterPro" id="IPR008927">
    <property type="entry name" value="6-PGluconate_DH-like_C_sf"/>
</dbReference>
<dbReference type="Gene3D" id="3.40.50.720">
    <property type="entry name" value="NAD(P)-binding Rossmann-like Domain"/>
    <property type="match status" value="1"/>
</dbReference>
<dbReference type="EMBL" id="JBFTWV010000084">
    <property type="protein sequence ID" value="KAL2788164.1"/>
    <property type="molecule type" value="Genomic_DNA"/>
</dbReference>
<keyword evidence="2" id="KW-0520">NAD</keyword>
<dbReference type="InterPro" id="IPR036291">
    <property type="entry name" value="NAD(P)-bd_dom_sf"/>
</dbReference>
<feature type="domain" description="6-phosphogluconate dehydrogenase NADP-binding" evidence="3">
    <location>
        <begin position="2"/>
        <end position="147"/>
    </location>
</feature>
<dbReference type="PANTHER" id="PTHR22981:SF81">
    <property type="entry name" value="DEHYDROGENASE, PUTATIVE-RELATED"/>
    <property type="match status" value="1"/>
</dbReference>
<keyword evidence="6" id="KW-1185">Reference proteome</keyword>
<dbReference type="InterPro" id="IPR015815">
    <property type="entry name" value="HIBADH-related"/>
</dbReference>